<dbReference type="EMBL" id="UGNP01000001">
    <property type="protein sequence ID" value="STX09667.1"/>
    <property type="molecule type" value="Genomic_DNA"/>
</dbReference>
<dbReference type="PANTHER" id="PTHR30204:SF85">
    <property type="entry name" value="MULTIDRUG-EFFLUX TRANSPORTER 2 REGULATOR"/>
    <property type="match status" value="1"/>
</dbReference>
<dbReference type="SUPFAM" id="SSF55136">
    <property type="entry name" value="Probable bacterial effector-binding domain"/>
    <property type="match status" value="1"/>
</dbReference>
<dbReference type="PANTHER" id="PTHR30204">
    <property type="entry name" value="REDOX-CYCLING DRUG-SENSING TRANSCRIPTIONAL ACTIVATOR SOXR"/>
    <property type="match status" value="1"/>
</dbReference>
<dbReference type="AlphaFoldDB" id="A0A2U3A9D6"/>
<dbReference type="EMBL" id="SNZG01000059">
    <property type="protein sequence ID" value="TDR32944.1"/>
    <property type="molecule type" value="Genomic_DNA"/>
</dbReference>
<dbReference type="PROSITE" id="PS00552">
    <property type="entry name" value="HTH_MERR_1"/>
    <property type="match status" value="1"/>
</dbReference>
<reference evidence="3 5" key="1">
    <citation type="submission" date="2018-06" db="EMBL/GenBank/DDBJ databases">
        <authorList>
            <consortium name="Pathogen Informatics"/>
            <person name="Doyle S."/>
        </authorList>
    </citation>
    <scope>NUCLEOTIDE SEQUENCE [LARGE SCALE GENOMIC DNA]</scope>
    <source>
        <strain evidence="3 5">NCTC10597</strain>
    </source>
</reference>
<dbReference type="Proteomes" id="UP000294641">
    <property type="component" value="Unassembled WGS sequence"/>
</dbReference>
<keyword evidence="6" id="KW-1185">Reference proteome</keyword>
<dbReference type="GO" id="GO:0003677">
    <property type="term" value="F:DNA binding"/>
    <property type="evidence" value="ECO:0007669"/>
    <property type="project" value="UniProtKB-KW"/>
</dbReference>
<dbReference type="Pfam" id="PF13411">
    <property type="entry name" value="MerR_1"/>
    <property type="match status" value="1"/>
</dbReference>
<comment type="caution">
    <text evidence="3">The sequence shown here is derived from an EMBL/GenBank/DDBJ whole genome shotgun (WGS) entry which is preliminary data.</text>
</comment>
<dbReference type="RefSeq" id="WP_109350825.1">
    <property type="nucleotide sequence ID" value="NZ_BJUE01000066.1"/>
</dbReference>
<dbReference type="InterPro" id="IPR047057">
    <property type="entry name" value="MerR_fam"/>
</dbReference>
<reference evidence="4 6" key="2">
    <citation type="submission" date="2019-03" db="EMBL/GenBank/DDBJ databases">
        <title>Genomic Encyclopedia of Type Strains, Phase IV (KMG-IV): sequencing the most valuable type-strain genomes for metagenomic binning, comparative biology and taxonomic classification.</title>
        <authorList>
            <person name="Goeker M."/>
        </authorList>
    </citation>
    <scope>NUCLEOTIDE SEQUENCE [LARGE SCALE GENOMIC DNA]</scope>
    <source>
        <strain evidence="4 6">DSM 20580</strain>
    </source>
</reference>
<evidence type="ECO:0000256" key="1">
    <source>
        <dbReference type="ARBA" id="ARBA00023125"/>
    </source>
</evidence>
<dbReference type="Proteomes" id="UP000254330">
    <property type="component" value="Unassembled WGS sequence"/>
</dbReference>
<dbReference type="Gene3D" id="3.20.80.10">
    <property type="entry name" value="Regulatory factor, effector binding domain"/>
    <property type="match status" value="1"/>
</dbReference>
<evidence type="ECO:0000313" key="6">
    <source>
        <dbReference type="Proteomes" id="UP000294641"/>
    </source>
</evidence>
<evidence type="ECO:0000259" key="2">
    <source>
        <dbReference type="PROSITE" id="PS50937"/>
    </source>
</evidence>
<dbReference type="GO" id="GO:0003700">
    <property type="term" value="F:DNA-binding transcription factor activity"/>
    <property type="evidence" value="ECO:0007669"/>
    <property type="project" value="InterPro"/>
</dbReference>
<proteinExistence type="predicted"/>
<accession>A0A2U3A9D6</accession>
<sequence length="275" mass="32330">MENNEKFKGHFTTGEFARLCNVKKQTLFHYDEIGLLVPALKADNGYRYYSYQQFDLFSVIELLKDLDMPLKEIKQFIYNKTPEQLISLFEEKKKETHEKISHLKQMERIIDTKLEITKQGIATNFNDITVEFEEEEQFFISPLIENTSEKEFLSAVSAFIEILYTRKLDIGYPIGAILTQQQIDDEAFENYSYLYTKISEPDIAIAMHTKQAGKYITAYHIGEERFKKKSYDAIRKFANDRKLEVVGDAYEEYVFEEAAVSNIEQYVTQIKMRVE</sequence>
<organism evidence="3 5">
    <name type="scientific">Kurthia zopfii</name>
    <dbReference type="NCBI Taxonomy" id="1650"/>
    <lineage>
        <taxon>Bacteria</taxon>
        <taxon>Bacillati</taxon>
        <taxon>Bacillota</taxon>
        <taxon>Bacilli</taxon>
        <taxon>Bacillales</taxon>
        <taxon>Caryophanaceae</taxon>
        <taxon>Kurthia</taxon>
    </lineage>
</organism>
<evidence type="ECO:0000313" key="5">
    <source>
        <dbReference type="Proteomes" id="UP000254330"/>
    </source>
</evidence>
<dbReference type="OrthoDB" id="9773308at2"/>
<dbReference type="SUPFAM" id="SSF46955">
    <property type="entry name" value="Putative DNA-binding domain"/>
    <property type="match status" value="1"/>
</dbReference>
<feature type="domain" description="HTH merR-type" evidence="2">
    <location>
        <begin position="10"/>
        <end position="79"/>
    </location>
</feature>
<dbReference type="PROSITE" id="PS50937">
    <property type="entry name" value="HTH_MERR_2"/>
    <property type="match status" value="1"/>
</dbReference>
<dbReference type="SMART" id="SM00422">
    <property type="entry name" value="HTH_MERR"/>
    <property type="match status" value="1"/>
</dbReference>
<evidence type="ECO:0000313" key="3">
    <source>
        <dbReference type="EMBL" id="STX09667.1"/>
    </source>
</evidence>
<protein>
    <submittedName>
        <fullName evidence="4">DNA-binding transcriptional MerR regulator</fullName>
    </submittedName>
    <submittedName>
        <fullName evidence="3">Multidrug-efflux transporter 1 regulator</fullName>
    </submittedName>
</protein>
<keyword evidence="1 4" id="KW-0238">DNA-binding</keyword>
<evidence type="ECO:0000313" key="4">
    <source>
        <dbReference type="EMBL" id="TDR32944.1"/>
    </source>
</evidence>
<dbReference type="InterPro" id="IPR000551">
    <property type="entry name" value="MerR-type_HTH_dom"/>
</dbReference>
<dbReference type="InterPro" id="IPR011256">
    <property type="entry name" value="Reg_factor_effector_dom_sf"/>
</dbReference>
<dbReference type="Gene3D" id="1.10.1660.10">
    <property type="match status" value="1"/>
</dbReference>
<dbReference type="InterPro" id="IPR009061">
    <property type="entry name" value="DNA-bd_dom_put_sf"/>
</dbReference>
<name>A0A2U3A9D6_9BACL</name>
<gene>
    <name evidence="3" type="primary">bmrR_1</name>
    <name evidence="4" type="ORF">DFR61_1593</name>
    <name evidence="3" type="ORF">NCTC10597_01359</name>
</gene>